<evidence type="ECO:0000256" key="2">
    <source>
        <dbReference type="ARBA" id="ARBA00022771"/>
    </source>
</evidence>
<feature type="compositionally biased region" description="Low complexity" evidence="4">
    <location>
        <begin position="38"/>
        <end position="56"/>
    </location>
</feature>
<accession>W4G7K6</accession>
<dbReference type="SMART" id="SM00547">
    <property type="entry name" value="ZnF_RBZ"/>
    <property type="match status" value="1"/>
</dbReference>
<reference evidence="6" key="1">
    <citation type="submission" date="2013-12" db="EMBL/GenBank/DDBJ databases">
        <title>The Genome Sequence of Aphanomyces astaci APO3.</title>
        <authorList>
            <consortium name="The Broad Institute Genomics Platform"/>
            <person name="Russ C."/>
            <person name="Tyler B."/>
            <person name="van West P."/>
            <person name="Dieguez-Uribeondo J."/>
            <person name="Young S.K."/>
            <person name="Zeng Q."/>
            <person name="Gargeya S."/>
            <person name="Fitzgerald M."/>
            <person name="Abouelleil A."/>
            <person name="Alvarado L."/>
            <person name="Chapman S.B."/>
            <person name="Gainer-Dewar J."/>
            <person name="Goldberg J."/>
            <person name="Griggs A."/>
            <person name="Gujja S."/>
            <person name="Hansen M."/>
            <person name="Howarth C."/>
            <person name="Imamovic A."/>
            <person name="Ireland A."/>
            <person name="Larimer J."/>
            <person name="McCowan C."/>
            <person name="Murphy C."/>
            <person name="Pearson M."/>
            <person name="Poon T.W."/>
            <person name="Priest M."/>
            <person name="Roberts A."/>
            <person name="Saif S."/>
            <person name="Shea T."/>
            <person name="Sykes S."/>
            <person name="Wortman J."/>
            <person name="Nusbaum C."/>
            <person name="Birren B."/>
        </authorList>
    </citation>
    <scope>NUCLEOTIDE SEQUENCE [LARGE SCALE GENOMIC DNA]</scope>
    <source>
        <strain evidence="6">APO3</strain>
    </source>
</reference>
<feature type="region of interest" description="Disordered" evidence="4">
    <location>
        <begin position="1"/>
        <end position="70"/>
    </location>
</feature>
<feature type="region of interest" description="Disordered" evidence="4">
    <location>
        <begin position="467"/>
        <end position="491"/>
    </location>
</feature>
<keyword evidence="2" id="KW-0863">Zinc-finger</keyword>
<dbReference type="InterPro" id="IPR029058">
    <property type="entry name" value="AB_hydrolase_fold"/>
</dbReference>
<dbReference type="InterPro" id="IPR022742">
    <property type="entry name" value="Hydrolase_4"/>
</dbReference>
<dbReference type="RefSeq" id="XP_009835314.1">
    <property type="nucleotide sequence ID" value="XM_009837012.1"/>
</dbReference>
<dbReference type="AlphaFoldDB" id="W4G7K6"/>
<keyword evidence="1" id="KW-0479">Metal-binding</keyword>
<keyword evidence="3" id="KW-0862">Zinc</keyword>
<dbReference type="PANTHER" id="PTHR43358:SF4">
    <property type="entry name" value="ALPHA_BETA HYDROLASE FOLD-1 DOMAIN-CONTAINING PROTEIN"/>
    <property type="match status" value="1"/>
</dbReference>
<feature type="compositionally biased region" description="Low complexity" evidence="4">
    <location>
        <begin position="1"/>
        <end position="31"/>
    </location>
</feature>
<evidence type="ECO:0000256" key="4">
    <source>
        <dbReference type="SAM" id="MobiDB-lite"/>
    </source>
</evidence>
<dbReference type="InterPro" id="IPR052920">
    <property type="entry name" value="DNA-binding_regulatory"/>
</dbReference>
<gene>
    <name evidence="6" type="ORF">H257_10454</name>
</gene>
<dbReference type="EMBL" id="KI913141">
    <property type="protein sequence ID" value="ETV75266.1"/>
    <property type="molecule type" value="Genomic_DNA"/>
</dbReference>
<organism evidence="6">
    <name type="scientific">Aphanomyces astaci</name>
    <name type="common">Crayfish plague agent</name>
    <dbReference type="NCBI Taxonomy" id="112090"/>
    <lineage>
        <taxon>Eukaryota</taxon>
        <taxon>Sar</taxon>
        <taxon>Stramenopiles</taxon>
        <taxon>Oomycota</taxon>
        <taxon>Saprolegniomycetes</taxon>
        <taxon>Saprolegniales</taxon>
        <taxon>Verrucalvaceae</taxon>
        <taxon>Aphanomyces</taxon>
    </lineage>
</organism>
<dbReference type="Pfam" id="PF12146">
    <property type="entry name" value="Hydrolase_4"/>
    <property type="match status" value="1"/>
</dbReference>
<name>W4G7K6_APHAT</name>
<proteinExistence type="predicted"/>
<dbReference type="GO" id="GO:0008270">
    <property type="term" value="F:zinc ion binding"/>
    <property type="evidence" value="ECO:0007669"/>
    <property type="project" value="UniProtKB-KW"/>
</dbReference>
<sequence length="491" mass="53162">MGNSNAKAKASSRRPSTSTTSAESTARSASEGHLVLPASSASTSAASRTASHPPSRSNRRQSTSTDSVVAGGIERGQAAVEDANRQLSYWNMARHGYDQMVNLIIRPPRAKYQVDELGPTTFAFCGRRFERTDFHVSVQRRGMPLKLQCSHWHPIAADRPAAALPCLIYLHGNSSCRLEAHSILRCVLSTGATVVALDCIGCGLSDGDYITLGYFERDDVHAVVEHLRSIESVSTIGLWGRSMGAVTALLHADRDPSIAGLVVDSAFANLDQLVHEVVEHGRQEGYTIPTLAVKIVMRWIRSSVLKRAHFDLKELSPIDHVHQSFIPALFVAAHNDTFIRPHHTEALFAKYAGDKNVIKVKGDHNSPRPQYLLDSAGIFLQTVLHMDLAWQLHDPFAAASALPWCQESLFLARMFEQSAAQSFGPPAPTVSWPCPACTFINPRGCNHCLVCDTVPASSALVCTIDPPSTPPSSSTGNVEVVVQADDSSSSG</sequence>
<dbReference type="STRING" id="112090.W4G7K6"/>
<dbReference type="SUPFAM" id="SSF53474">
    <property type="entry name" value="alpha/beta-Hydrolases"/>
    <property type="match status" value="1"/>
</dbReference>
<dbReference type="GeneID" id="20812450"/>
<feature type="domain" description="RanBP2-type" evidence="5">
    <location>
        <begin position="432"/>
        <end position="451"/>
    </location>
</feature>
<evidence type="ECO:0000256" key="1">
    <source>
        <dbReference type="ARBA" id="ARBA00022723"/>
    </source>
</evidence>
<evidence type="ECO:0000256" key="3">
    <source>
        <dbReference type="ARBA" id="ARBA00022833"/>
    </source>
</evidence>
<dbReference type="InterPro" id="IPR001876">
    <property type="entry name" value="Znf_RanBP2"/>
</dbReference>
<evidence type="ECO:0000259" key="5">
    <source>
        <dbReference type="PROSITE" id="PS01358"/>
    </source>
</evidence>
<protein>
    <recommendedName>
        <fullName evidence="5">RanBP2-type domain-containing protein</fullName>
    </recommendedName>
</protein>
<dbReference type="OrthoDB" id="10249433at2759"/>
<evidence type="ECO:0000313" key="6">
    <source>
        <dbReference type="EMBL" id="ETV75266.1"/>
    </source>
</evidence>
<dbReference type="Gene3D" id="3.40.50.1820">
    <property type="entry name" value="alpha/beta hydrolase"/>
    <property type="match status" value="1"/>
</dbReference>
<dbReference type="PANTHER" id="PTHR43358">
    <property type="entry name" value="ALPHA/BETA-HYDROLASE"/>
    <property type="match status" value="1"/>
</dbReference>
<dbReference type="PROSITE" id="PS01358">
    <property type="entry name" value="ZF_RANBP2_1"/>
    <property type="match status" value="1"/>
</dbReference>
<dbReference type="VEuPathDB" id="FungiDB:H257_10454"/>